<evidence type="ECO:0000313" key="2">
    <source>
        <dbReference type="EMBL" id="GIG73837.1"/>
    </source>
</evidence>
<evidence type="ECO:0000313" key="3">
    <source>
        <dbReference type="Proteomes" id="UP000653674"/>
    </source>
</evidence>
<dbReference type="EMBL" id="BONU01000012">
    <property type="protein sequence ID" value="GIG73837.1"/>
    <property type="molecule type" value="Genomic_DNA"/>
</dbReference>
<dbReference type="SUPFAM" id="SSF140453">
    <property type="entry name" value="EsxAB dimer-like"/>
    <property type="match status" value="1"/>
</dbReference>
<comment type="caution">
    <text evidence="2">The sequence shown here is derived from an EMBL/GenBank/DDBJ whole genome shotgun (WGS) entry which is preliminary data.</text>
</comment>
<sequence length="108" mass="11874">MAEQTQSDAGVMAQTANKFRSTNSDLTNMLTRLMNELDSLRSGWKGQGAQAFDNARLQWRTDMDLLHRALDETAAAIEKAGTFYTSSDSESANRLKTFQGGATVKLPL</sequence>
<dbReference type="InterPro" id="IPR036689">
    <property type="entry name" value="ESAT-6-like_sf"/>
</dbReference>
<keyword evidence="3" id="KW-1185">Reference proteome</keyword>
<protein>
    <recommendedName>
        <fullName evidence="1">ESAT-6-like protein</fullName>
    </recommendedName>
</protein>
<dbReference type="NCBIfam" id="TIGR03930">
    <property type="entry name" value="WXG100_ESAT6"/>
    <property type="match status" value="1"/>
</dbReference>
<dbReference type="Proteomes" id="UP000653674">
    <property type="component" value="Unassembled WGS sequence"/>
</dbReference>
<name>A0A8J3LL61_9ACTN</name>
<dbReference type="RefSeq" id="WP_275408245.1">
    <property type="nucleotide sequence ID" value="NZ_BAAAQJ010000008.1"/>
</dbReference>
<evidence type="ECO:0000256" key="1">
    <source>
        <dbReference type="RuleBase" id="RU362001"/>
    </source>
</evidence>
<gene>
    <name evidence="2" type="ORF">Pfl04_22410</name>
</gene>
<comment type="similarity">
    <text evidence="1">Belongs to the WXG100 family.</text>
</comment>
<dbReference type="AlphaFoldDB" id="A0A8J3LL61"/>
<proteinExistence type="inferred from homology"/>
<dbReference type="Gene3D" id="1.10.287.1060">
    <property type="entry name" value="ESAT-6-like"/>
    <property type="match status" value="1"/>
</dbReference>
<dbReference type="InterPro" id="IPR010310">
    <property type="entry name" value="T7SS_ESAT-6-like"/>
</dbReference>
<organism evidence="2 3">
    <name type="scientific">Planosporangium flavigriseum</name>
    <dbReference type="NCBI Taxonomy" id="373681"/>
    <lineage>
        <taxon>Bacteria</taxon>
        <taxon>Bacillati</taxon>
        <taxon>Actinomycetota</taxon>
        <taxon>Actinomycetes</taxon>
        <taxon>Micromonosporales</taxon>
        <taxon>Micromonosporaceae</taxon>
        <taxon>Planosporangium</taxon>
    </lineage>
</organism>
<accession>A0A8J3LL61</accession>
<reference evidence="2" key="1">
    <citation type="submission" date="2021-01" db="EMBL/GenBank/DDBJ databases">
        <title>Whole genome shotgun sequence of Planosporangium flavigriseum NBRC 105377.</title>
        <authorList>
            <person name="Komaki H."/>
            <person name="Tamura T."/>
        </authorList>
    </citation>
    <scope>NUCLEOTIDE SEQUENCE</scope>
    <source>
        <strain evidence="2">NBRC 105377</strain>
    </source>
</reference>
<dbReference type="Pfam" id="PF06013">
    <property type="entry name" value="WXG100"/>
    <property type="match status" value="1"/>
</dbReference>